<evidence type="ECO:0000256" key="1">
    <source>
        <dbReference type="ARBA" id="ARBA00010282"/>
    </source>
</evidence>
<dbReference type="PANTHER" id="PTHR43597">
    <property type="entry name" value="SULFUR ACCEPTOR PROTEIN CSDE"/>
    <property type="match status" value="1"/>
</dbReference>
<comment type="similarity">
    <text evidence="1">Belongs to the SufE family.</text>
</comment>
<sequence length="147" mass="16003">MCSSQFPSDPLPIAQSVASAKGWDGATRAMMLAAKQLPILPEALRTAQHYVPGCDSDVWLGEVTSDASASMQEETHTNIPTTLAAYSPSKIIRGVLAVLLEKANQLSAEQRRAFDFHQYLRENNLERHLSQSRANGINAVLARLSAL</sequence>
<dbReference type="EMBL" id="CP008849">
    <property type="protein sequence ID" value="AIF98676.1"/>
    <property type="molecule type" value="Genomic_DNA"/>
</dbReference>
<dbReference type="eggNOG" id="COG2166">
    <property type="taxonomic scope" value="Bacteria"/>
</dbReference>
<dbReference type="RefSeq" id="WP_044056843.1">
    <property type="nucleotide sequence ID" value="NZ_CBCSKJ010000001.1"/>
</dbReference>
<evidence type="ECO:0000313" key="3">
    <source>
        <dbReference type="EMBL" id="AIF98676.1"/>
    </source>
</evidence>
<evidence type="ECO:0000259" key="2">
    <source>
        <dbReference type="Pfam" id="PF02657"/>
    </source>
</evidence>
<dbReference type="AlphaFoldDB" id="A0A075NYN2"/>
<dbReference type="Gene3D" id="3.90.1010.10">
    <property type="match status" value="1"/>
</dbReference>
<reference evidence="3 4" key="1">
    <citation type="submission" date="2014-06" db="EMBL/GenBank/DDBJ databases">
        <title>Genomes of Alteromonas australica, a world apart.</title>
        <authorList>
            <person name="Gonzaga A."/>
            <person name="Lopez-Perez M."/>
            <person name="Rodriguez-Valera F."/>
        </authorList>
    </citation>
    <scope>NUCLEOTIDE SEQUENCE [LARGE SCALE GENOMIC DNA]</scope>
    <source>
        <strain evidence="3 4">H 17</strain>
    </source>
</reference>
<dbReference type="Proteomes" id="UP000056090">
    <property type="component" value="Chromosome"/>
</dbReference>
<protein>
    <submittedName>
        <fullName evidence="3">Segregation protein B</fullName>
    </submittedName>
</protein>
<evidence type="ECO:0000313" key="4">
    <source>
        <dbReference type="Proteomes" id="UP000056090"/>
    </source>
</evidence>
<keyword evidence="4" id="KW-1185">Reference proteome</keyword>
<name>A0A075NYN2_9ALTE</name>
<organism evidence="3 4">
    <name type="scientific">Alteromonas australica</name>
    <dbReference type="NCBI Taxonomy" id="589873"/>
    <lineage>
        <taxon>Bacteria</taxon>
        <taxon>Pseudomonadati</taxon>
        <taxon>Pseudomonadota</taxon>
        <taxon>Gammaproteobacteria</taxon>
        <taxon>Alteromonadales</taxon>
        <taxon>Alteromonadaceae</taxon>
        <taxon>Alteromonas/Salinimonas group</taxon>
        <taxon>Alteromonas</taxon>
    </lineage>
</organism>
<gene>
    <name evidence="3" type="ORF">EP13_08260</name>
</gene>
<dbReference type="GeneID" id="78254905"/>
<dbReference type="InterPro" id="IPR003808">
    <property type="entry name" value="Fe-S_metab-assoc_dom"/>
</dbReference>
<dbReference type="PANTHER" id="PTHR43597:SF5">
    <property type="entry name" value="SUFE-LIKE PROTEIN 2, CHLOROPLASTIC"/>
    <property type="match status" value="1"/>
</dbReference>
<dbReference type="SUPFAM" id="SSF82649">
    <property type="entry name" value="SufE/NifU"/>
    <property type="match status" value="1"/>
</dbReference>
<feature type="domain" description="Fe-S metabolism associated" evidence="2">
    <location>
        <begin position="16"/>
        <end position="145"/>
    </location>
</feature>
<dbReference type="Pfam" id="PF02657">
    <property type="entry name" value="SufE"/>
    <property type="match status" value="1"/>
</dbReference>
<accession>A0A075NYN2</accession>
<dbReference type="KEGG" id="aal:EP13_08260"/>
<proteinExistence type="inferred from homology"/>